<name>A0A9P6SQ83_9HELO</name>
<dbReference type="SMART" id="SM00220">
    <property type="entry name" value="S_TKc"/>
    <property type="match status" value="1"/>
</dbReference>
<dbReference type="PROSITE" id="PS50011">
    <property type="entry name" value="PROTEIN_KINASE_DOM"/>
    <property type="match status" value="1"/>
</dbReference>
<gene>
    <name evidence="8" type="ORF">D0Z07_8605</name>
</gene>
<dbReference type="Pfam" id="PF00069">
    <property type="entry name" value="Pkinase"/>
    <property type="match status" value="1"/>
</dbReference>
<keyword evidence="3 8" id="KW-0418">Kinase</keyword>
<evidence type="ECO:0000256" key="1">
    <source>
        <dbReference type="ARBA" id="ARBA00022679"/>
    </source>
</evidence>
<evidence type="ECO:0000256" key="6">
    <source>
        <dbReference type="ARBA" id="ARBA00038999"/>
    </source>
</evidence>
<reference evidence="8" key="1">
    <citation type="submission" date="2019-07" db="EMBL/GenBank/DDBJ databases">
        <title>Hyphodiscus hymeniophilus genome sequencing and assembly.</title>
        <authorList>
            <person name="Kramer G."/>
            <person name="Nodwell J."/>
        </authorList>
    </citation>
    <scope>NUCLEOTIDE SEQUENCE</scope>
    <source>
        <strain evidence="8">ATCC 34498</strain>
    </source>
</reference>
<protein>
    <recommendedName>
        <fullName evidence="6">mitogen-activated protein kinase kinase</fullName>
        <ecNumber evidence="6">2.7.12.2</ecNumber>
    </recommendedName>
</protein>
<dbReference type="Proteomes" id="UP000785200">
    <property type="component" value="Unassembled WGS sequence"/>
</dbReference>
<keyword evidence="9" id="KW-1185">Reference proteome</keyword>
<evidence type="ECO:0000313" key="9">
    <source>
        <dbReference type="Proteomes" id="UP000785200"/>
    </source>
</evidence>
<dbReference type="InterPro" id="IPR011009">
    <property type="entry name" value="Kinase-like_dom_sf"/>
</dbReference>
<organism evidence="8 9">
    <name type="scientific">Hyphodiscus hymeniophilus</name>
    <dbReference type="NCBI Taxonomy" id="353542"/>
    <lineage>
        <taxon>Eukaryota</taxon>
        <taxon>Fungi</taxon>
        <taxon>Dikarya</taxon>
        <taxon>Ascomycota</taxon>
        <taxon>Pezizomycotina</taxon>
        <taxon>Leotiomycetes</taxon>
        <taxon>Helotiales</taxon>
        <taxon>Hyphodiscaceae</taxon>
        <taxon>Hyphodiscus</taxon>
    </lineage>
</organism>
<keyword evidence="4" id="KW-0067">ATP-binding</keyword>
<comment type="similarity">
    <text evidence="5">Belongs to the protein kinase superfamily. STE Ser/Thr protein kinase family. MAP kinase kinase subfamily.</text>
</comment>
<dbReference type="InterPro" id="IPR000719">
    <property type="entry name" value="Prot_kinase_dom"/>
</dbReference>
<evidence type="ECO:0000259" key="7">
    <source>
        <dbReference type="PROSITE" id="PS50011"/>
    </source>
</evidence>
<dbReference type="PANTHER" id="PTHR48013">
    <property type="entry name" value="DUAL SPECIFICITY MITOGEN-ACTIVATED PROTEIN KINASE KINASE 5-RELATED"/>
    <property type="match status" value="1"/>
</dbReference>
<dbReference type="EMBL" id="VNKQ01000018">
    <property type="protein sequence ID" value="KAG0645615.1"/>
    <property type="molecule type" value="Genomic_DNA"/>
</dbReference>
<dbReference type="OrthoDB" id="1668230at2759"/>
<sequence>MGYVTEWKGSALKYNAMQRGFDSMMIAQDCAVRPVGRIMRKIQGRAVMTGLLTELLTPFDVTSIAPAEKPEIKREMIRLVSTLHEKYRMAHGDIKPSNFLRCKDGSLRLCDFDTARLVDDEEADYEGCATLQFLAPNRHYFATGAPPTAADDIYALGLSIWSLFTGKKVLVGVDLEELLQQRGTVELDEIDDMETRWLVRICL</sequence>
<dbReference type="GO" id="GO:0005524">
    <property type="term" value="F:ATP binding"/>
    <property type="evidence" value="ECO:0007669"/>
    <property type="project" value="UniProtKB-KW"/>
</dbReference>
<dbReference type="SUPFAM" id="SSF56112">
    <property type="entry name" value="Protein kinase-like (PK-like)"/>
    <property type="match status" value="1"/>
</dbReference>
<keyword evidence="2" id="KW-0547">Nucleotide-binding</keyword>
<keyword evidence="1" id="KW-0808">Transferase</keyword>
<evidence type="ECO:0000256" key="3">
    <source>
        <dbReference type="ARBA" id="ARBA00022777"/>
    </source>
</evidence>
<evidence type="ECO:0000256" key="2">
    <source>
        <dbReference type="ARBA" id="ARBA00022741"/>
    </source>
</evidence>
<evidence type="ECO:0000256" key="4">
    <source>
        <dbReference type="ARBA" id="ARBA00022840"/>
    </source>
</evidence>
<dbReference type="PANTHER" id="PTHR48013:SF18">
    <property type="entry name" value="KINASE, PUTATIVE-RELATED"/>
    <property type="match status" value="1"/>
</dbReference>
<comment type="caution">
    <text evidence="8">The sequence shown here is derived from an EMBL/GenBank/DDBJ whole genome shotgun (WGS) entry which is preliminary data.</text>
</comment>
<dbReference type="GO" id="GO:0004708">
    <property type="term" value="F:MAP kinase kinase activity"/>
    <property type="evidence" value="ECO:0007669"/>
    <property type="project" value="UniProtKB-EC"/>
</dbReference>
<dbReference type="AlphaFoldDB" id="A0A9P6SQ83"/>
<accession>A0A9P6SQ83</accession>
<evidence type="ECO:0000256" key="5">
    <source>
        <dbReference type="ARBA" id="ARBA00038035"/>
    </source>
</evidence>
<dbReference type="EC" id="2.7.12.2" evidence="6"/>
<proteinExistence type="inferred from homology"/>
<evidence type="ECO:0000313" key="8">
    <source>
        <dbReference type="EMBL" id="KAG0645615.1"/>
    </source>
</evidence>
<dbReference type="Gene3D" id="1.10.510.10">
    <property type="entry name" value="Transferase(Phosphotransferase) domain 1"/>
    <property type="match status" value="1"/>
</dbReference>
<feature type="domain" description="Protein kinase" evidence="7">
    <location>
        <begin position="1"/>
        <end position="203"/>
    </location>
</feature>